<dbReference type="EMBL" id="JBANQN010000011">
    <property type="protein sequence ID" value="KAK6775907.1"/>
    <property type="molecule type" value="Genomic_DNA"/>
</dbReference>
<evidence type="ECO:0000256" key="2">
    <source>
        <dbReference type="ARBA" id="ARBA00023054"/>
    </source>
</evidence>
<reference evidence="4 5" key="1">
    <citation type="submission" date="2024-02" db="EMBL/GenBank/DDBJ databases">
        <title>de novo genome assembly of Solanum bulbocastanum strain 11H21.</title>
        <authorList>
            <person name="Hosaka A.J."/>
        </authorList>
    </citation>
    <scope>NUCLEOTIDE SEQUENCE [LARGE SCALE GENOMIC DNA]</scope>
    <source>
        <tissue evidence="4">Young leaves</tissue>
    </source>
</reference>
<gene>
    <name evidence="4" type="ORF">RDI58_026908</name>
</gene>
<name>A0AAN8SZW3_SOLBU</name>
<organism evidence="4 5">
    <name type="scientific">Solanum bulbocastanum</name>
    <name type="common">Wild potato</name>
    <dbReference type="NCBI Taxonomy" id="147425"/>
    <lineage>
        <taxon>Eukaryota</taxon>
        <taxon>Viridiplantae</taxon>
        <taxon>Streptophyta</taxon>
        <taxon>Embryophyta</taxon>
        <taxon>Tracheophyta</taxon>
        <taxon>Spermatophyta</taxon>
        <taxon>Magnoliopsida</taxon>
        <taxon>eudicotyledons</taxon>
        <taxon>Gunneridae</taxon>
        <taxon>Pentapetalae</taxon>
        <taxon>asterids</taxon>
        <taxon>lamiids</taxon>
        <taxon>Solanales</taxon>
        <taxon>Solanaceae</taxon>
        <taxon>Solanoideae</taxon>
        <taxon>Solaneae</taxon>
        <taxon>Solanum</taxon>
    </lineage>
</organism>
<dbReference type="Proteomes" id="UP001371456">
    <property type="component" value="Unassembled WGS sequence"/>
</dbReference>
<dbReference type="PANTHER" id="PTHR34224:SF12">
    <property type="entry name" value="INTERACTOR OF CONSTITUTIVE ACTIVE ROPS 1-LIKE"/>
    <property type="match status" value="1"/>
</dbReference>
<comment type="similarity">
    <text evidence="1">Belongs to the ICR family.</text>
</comment>
<feature type="coiled-coil region" evidence="3">
    <location>
        <begin position="82"/>
        <end position="186"/>
    </location>
</feature>
<dbReference type="InterPro" id="IPR029688">
    <property type="entry name" value="ICR"/>
</dbReference>
<sequence>MDAVLELWRHVVIFSQYLKSLFQVHFVQLKVLLAIPCIPQKIYALSLQKQIISTGNHPSTEDNLKRPSLSPDELVKPLFEELNLKDEEISSLKSELEEKDKDLEVFSQENEKLKKELNEKMQEISSFKAKEDETSAKLNQIAQELETSKNDGFNIKEKLEATEKAKEALENEMRKLRVQTEKWRKVADTADLQ</sequence>
<keyword evidence="2 3" id="KW-0175">Coiled coil</keyword>
<evidence type="ECO:0000313" key="5">
    <source>
        <dbReference type="Proteomes" id="UP001371456"/>
    </source>
</evidence>
<keyword evidence="5" id="KW-1185">Reference proteome</keyword>
<evidence type="ECO:0000256" key="3">
    <source>
        <dbReference type="SAM" id="Coils"/>
    </source>
</evidence>
<evidence type="ECO:0000256" key="1">
    <source>
        <dbReference type="ARBA" id="ARBA00009778"/>
    </source>
</evidence>
<proteinExistence type="inferred from homology"/>
<dbReference type="AlphaFoldDB" id="A0AAN8SZW3"/>
<comment type="caution">
    <text evidence="4">The sequence shown here is derived from an EMBL/GenBank/DDBJ whole genome shotgun (WGS) entry which is preliminary data.</text>
</comment>
<accession>A0AAN8SZW3</accession>
<evidence type="ECO:0000313" key="4">
    <source>
        <dbReference type="EMBL" id="KAK6775907.1"/>
    </source>
</evidence>
<dbReference type="PANTHER" id="PTHR34224">
    <property type="entry name" value="INTERACTOR OF CONSTITUTIVE ACTIVE ROPS 2, CHLOROPLASTIC-RELATED"/>
    <property type="match status" value="1"/>
</dbReference>
<protein>
    <submittedName>
        <fullName evidence="4">Uncharacterized protein</fullName>
    </submittedName>
</protein>